<dbReference type="InterPro" id="IPR012308">
    <property type="entry name" value="DNA_ligase_ATP-dep_N"/>
</dbReference>
<dbReference type="InterPro" id="IPR029710">
    <property type="entry name" value="LIG4"/>
</dbReference>
<dbReference type="PROSITE" id="PS50160">
    <property type="entry name" value="DNA_LIGASE_A3"/>
    <property type="match status" value="1"/>
</dbReference>
<dbReference type="Pfam" id="PF04675">
    <property type="entry name" value="DNA_ligase_A_N"/>
    <property type="match status" value="1"/>
</dbReference>
<dbReference type="Pfam" id="PF01068">
    <property type="entry name" value="DNA_ligase_A_M"/>
    <property type="match status" value="1"/>
</dbReference>
<dbReference type="InterPro" id="IPR036599">
    <property type="entry name" value="DNA_ligase_N_sf"/>
</dbReference>
<dbReference type="Gene3D" id="3.30.470.30">
    <property type="entry name" value="DNA ligase/mRNA capping enzyme"/>
    <property type="match status" value="1"/>
</dbReference>
<dbReference type="AlphaFoldDB" id="A0AAN6J0J8"/>
<comment type="similarity">
    <text evidence="1">Belongs to the ATP-dependent DNA ligase family.</text>
</comment>
<evidence type="ECO:0000256" key="1">
    <source>
        <dbReference type="ARBA" id="ARBA00007572"/>
    </source>
</evidence>
<evidence type="ECO:0000313" key="8">
    <source>
        <dbReference type="EMBL" id="KAK0306615.1"/>
    </source>
</evidence>
<evidence type="ECO:0000256" key="3">
    <source>
        <dbReference type="ARBA" id="ARBA00022741"/>
    </source>
</evidence>
<evidence type="ECO:0000313" key="9">
    <source>
        <dbReference type="Proteomes" id="UP001168146"/>
    </source>
</evidence>
<dbReference type="InterPro" id="IPR012310">
    <property type="entry name" value="DNA_ligase_ATP-dep_cent"/>
</dbReference>
<evidence type="ECO:0000256" key="2">
    <source>
        <dbReference type="ARBA" id="ARBA00022598"/>
    </source>
</evidence>
<feature type="region of interest" description="Disordered" evidence="6">
    <location>
        <begin position="716"/>
        <end position="836"/>
    </location>
</feature>
<dbReference type="GO" id="GO:0006303">
    <property type="term" value="P:double-strand break repair via nonhomologous end joining"/>
    <property type="evidence" value="ECO:0007669"/>
    <property type="project" value="TreeGrafter"/>
</dbReference>
<dbReference type="PANTHER" id="PTHR45997">
    <property type="entry name" value="DNA LIGASE 4"/>
    <property type="match status" value="1"/>
</dbReference>
<dbReference type="GO" id="GO:0006297">
    <property type="term" value="P:nucleotide-excision repair, DNA gap filling"/>
    <property type="evidence" value="ECO:0007669"/>
    <property type="project" value="TreeGrafter"/>
</dbReference>
<dbReference type="Gene3D" id="1.10.3260.10">
    <property type="entry name" value="DNA ligase, ATP-dependent, N-terminal domain"/>
    <property type="match status" value="1"/>
</dbReference>
<dbReference type="GO" id="GO:0003910">
    <property type="term" value="F:DNA ligase (ATP) activity"/>
    <property type="evidence" value="ECO:0007669"/>
    <property type="project" value="InterPro"/>
</dbReference>
<keyword evidence="4" id="KW-0067">ATP-binding</keyword>
<accession>A0AAN6J0J8</accession>
<evidence type="ECO:0000256" key="5">
    <source>
        <dbReference type="ARBA" id="ARBA00023242"/>
    </source>
</evidence>
<dbReference type="PANTHER" id="PTHR45997:SF2">
    <property type="entry name" value="ATP DEPENDENT DNA LIGASE DOMAIN PROTEIN (AFU_ORTHOLOGUE AFUA_5G02430)"/>
    <property type="match status" value="1"/>
</dbReference>
<feature type="compositionally biased region" description="Polar residues" evidence="6">
    <location>
        <begin position="772"/>
        <end position="790"/>
    </location>
</feature>
<evidence type="ECO:0000259" key="7">
    <source>
        <dbReference type="PROSITE" id="PS50160"/>
    </source>
</evidence>
<keyword evidence="5" id="KW-0539">Nucleus</keyword>
<dbReference type="Gene3D" id="2.40.50.140">
    <property type="entry name" value="Nucleic acid-binding proteins"/>
    <property type="match status" value="1"/>
</dbReference>
<protein>
    <recommendedName>
        <fullName evidence="7">ATP-dependent DNA ligase family profile domain-containing protein</fullName>
    </recommendedName>
</protein>
<proteinExistence type="inferred from homology"/>
<dbReference type="Proteomes" id="UP001168146">
    <property type="component" value="Unassembled WGS sequence"/>
</dbReference>
<dbReference type="GO" id="GO:0003677">
    <property type="term" value="F:DNA binding"/>
    <property type="evidence" value="ECO:0007669"/>
    <property type="project" value="InterPro"/>
</dbReference>
<evidence type="ECO:0000256" key="6">
    <source>
        <dbReference type="SAM" id="MobiDB-lite"/>
    </source>
</evidence>
<feature type="domain" description="ATP-dependent DNA ligase family profile" evidence="7">
    <location>
        <begin position="414"/>
        <end position="565"/>
    </location>
</feature>
<dbReference type="EMBL" id="JASUXU010000101">
    <property type="protein sequence ID" value="KAK0306615.1"/>
    <property type="molecule type" value="Genomic_DNA"/>
</dbReference>
<feature type="compositionally biased region" description="Polar residues" evidence="6">
    <location>
        <begin position="744"/>
        <end position="755"/>
    </location>
</feature>
<organism evidence="8 9">
    <name type="scientific">Friedmanniomyces endolithicus</name>
    <dbReference type="NCBI Taxonomy" id="329885"/>
    <lineage>
        <taxon>Eukaryota</taxon>
        <taxon>Fungi</taxon>
        <taxon>Dikarya</taxon>
        <taxon>Ascomycota</taxon>
        <taxon>Pezizomycotina</taxon>
        <taxon>Dothideomycetes</taxon>
        <taxon>Dothideomycetidae</taxon>
        <taxon>Mycosphaerellales</taxon>
        <taxon>Teratosphaeriaceae</taxon>
        <taxon>Friedmanniomyces</taxon>
    </lineage>
</organism>
<dbReference type="GO" id="GO:0006310">
    <property type="term" value="P:DNA recombination"/>
    <property type="evidence" value="ECO:0007669"/>
    <property type="project" value="InterPro"/>
</dbReference>
<dbReference type="InterPro" id="IPR012340">
    <property type="entry name" value="NA-bd_OB-fold"/>
</dbReference>
<dbReference type="GO" id="GO:0005524">
    <property type="term" value="F:ATP binding"/>
    <property type="evidence" value="ECO:0007669"/>
    <property type="project" value="UniProtKB-KW"/>
</dbReference>
<comment type="caution">
    <text evidence="8">The sequence shown here is derived from an EMBL/GenBank/DDBJ whole genome shotgun (WGS) entry which is preliminary data.</text>
</comment>
<keyword evidence="2" id="KW-0436">Ligase</keyword>
<reference evidence="8" key="1">
    <citation type="submission" date="2021-12" db="EMBL/GenBank/DDBJ databases">
        <title>Black yeast isolated from Biological Soil Crust.</title>
        <authorList>
            <person name="Kurbessoian T."/>
        </authorList>
    </citation>
    <scope>NUCLEOTIDE SEQUENCE</scope>
    <source>
        <strain evidence="8">CCFEE 5208</strain>
    </source>
</reference>
<gene>
    <name evidence="8" type="ORF">LTR82_016273</name>
</gene>
<sequence>MGAISFTSRSLPIVTPASIRSINMPFPFATFTTLLENLERVELRDPPLLPAPKAEALKAETERWFRSHRHTIDGLDVRGATALLSSMLPEQRTDRVYGIQAISLCRILCRSLGLRSDRTGDLQAYTQPDRGDLGACLQRVLKAGGPPARPPVTLEEVDDMLEAFAGRCRFSDRSITVSFPPGSSEARDKFLGDVFKRVTPVDGKWLVRLILKDYSPIRIHEFAVLRQFHFLLPDLLRFQSSFKSAISLLKEQPLLRQLPERPDPRSERLHRQMAASAIRPVIGVKVGRPTFLKARSIDGCMQLLGSQKWVVERKYDGEYCEIHIEQSKSTRPLECIQIFSKSGKDSTVDRKGLHQTLVDCLRLGRADCKIKTQAILLGELVVYSAKTRSVLGFDKIRKHVSRSGVFLGNEQDSQAHTHEHLAIVFFDLLLLDDEIVMTKSVEERRQWLREVYRKIPGRAVSAEWKIVDFAEPKRAQRVLMEQFAASNVQRCEGLILKPCGVPYFSLDLGSSEICRCYIKLKKDYIESMGDEADFAVVGASYNAQQALRSGIRGVKWTDFHLGCMMNAAEVQRFDAKPVFKIVGTIQQEACIPKPILQTLNTAGTHLAKPYDDTFDHFALQETNVKMNVLFSTPFVLEVLGSSFDKPPNSAFYMLRHPRATKLHQDRSWKECVSFQALQERAQAARATPVTAEGERDETRVWIKRLEGKLKRRLDREGILTPASRRSTPSTARAVSGKGLEGPTLVQQCSTGSKRPSSGDGETPCPRAKKLRPSSSDCPSAIVSSSKTCQAGQRPCNAPLSDITNQALGRDAPATRTVASMSKARSKHRRAIPSPTATSTACEGTRCPFDASTVLLAPCIAHAHSITQDLLPSHHASLTTDLAHWDRDGFAHPALTETVSESQACGGLRKVVLVEGKRRGAVEDVIEGVLALNEGRMRERVEVWDWRVLEECGGHDRSAEVLKRYFVGATVWNRAEERGMFVSRLPGLSHT</sequence>
<dbReference type="GO" id="GO:0032807">
    <property type="term" value="C:DNA ligase IV complex"/>
    <property type="evidence" value="ECO:0007669"/>
    <property type="project" value="TreeGrafter"/>
</dbReference>
<keyword evidence="3" id="KW-0547">Nucleotide-binding</keyword>
<dbReference type="SUPFAM" id="SSF56091">
    <property type="entry name" value="DNA ligase/mRNA capping enzyme, catalytic domain"/>
    <property type="match status" value="1"/>
</dbReference>
<name>A0AAN6J0J8_9PEZI</name>
<feature type="compositionally biased region" description="Polar residues" evidence="6">
    <location>
        <begin position="723"/>
        <end position="732"/>
    </location>
</feature>
<evidence type="ECO:0000256" key="4">
    <source>
        <dbReference type="ARBA" id="ARBA00022840"/>
    </source>
</evidence>